<dbReference type="AlphaFoldDB" id="A0A5J5AC74"/>
<accession>A0A5J5AC74</accession>
<feature type="region of interest" description="Disordered" evidence="1">
    <location>
        <begin position="1"/>
        <end position="30"/>
    </location>
</feature>
<dbReference type="Proteomes" id="UP000325577">
    <property type="component" value="Linkage Group LG21"/>
</dbReference>
<evidence type="ECO:0000256" key="1">
    <source>
        <dbReference type="SAM" id="MobiDB-lite"/>
    </source>
</evidence>
<sequence>MRDYQLQTPQKEHQHANRRSKPISNHAKNHQKISKKCLNSVFALASEDFSLESPKDSIDFSSISEISDDNQIGESPESVIATMNPVLSPSSETVSLSDLTPLSSSITVVKDEADNVSVNRCGFSESNSVRTGPVEAQIVLNHLRQARIQVLNSADADLQSKKLLDALIKVVIDEFYGLPEERDRFAELLSTKTRIVFLSFSLWILAVLAVFLFSSSVQSSFIEPPPT</sequence>
<keyword evidence="2" id="KW-0812">Transmembrane</keyword>
<organism evidence="3 4">
    <name type="scientific">Nyssa sinensis</name>
    <dbReference type="NCBI Taxonomy" id="561372"/>
    <lineage>
        <taxon>Eukaryota</taxon>
        <taxon>Viridiplantae</taxon>
        <taxon>Streptophyta</taxon>
        <taxon>Embryophyta</taxon>
        <taxon>Tracheophyta</taxon>
        <taxon>Spermatophyta</taxon>
        <taxon>Magnoliopsida</taxon>
        <taxon>eudicotyledons</taxon>
        <taxon>Gunneridae</taxon>
        <taxon>Pentapetalae</taxon>
        <taxon>asterids</taxon>
        <taxon>Cornales</taxon>
        <taxon>Nyssaceae</taxon>
        <taxon>Nyssa</taxon>
    </lineage>
</organism>
<name>A0A5J5AC74_9ASTE</name>
<reference evidence="3 4" key="1">
    <citation type="submission" date="2019-09" db="EMBL/GenBank/DDBJ databases">
        <title>A chromosome-level genome assembly of the Chinese tupelo Nyssa sinensis.</title>
        <authorList>
            <person name="Yang X."/>
            <person name="Kang M."/>
            <person name="Yang Y."/>
            <person name="Xiong H."/>
            <person name="Wang M."/>
            <person name="Zhang Z."/>
            <person name="Wang Z."/>
            <person name="Wu H."/>
            <person name="Ma T."/>
            <person name="Liu J."/>
            <person name="Xi Z."/>
        </authorList>
    </citation>
    <scope>NUCLEOTIDE SEQUENCE [LARGE SCALE GENOMIC DNA]</scope>
    <source>
        <strain evidence="3">J267</strain>
        <tissue evidence="3">Leaf</tissue>
    </source>
</reference>
<keyword evidence="2" id="KW-0472">Membrane</keyword>
<feature type="compositionally biased region" description="Basic residues" evidence="1">
    <location>
        <begin position="16"/>
        <end position="30"/>
    </location>
</feature>
<evidence type="ECO:0000313" key="3">
    <source>
        <dbReference type="EMBL" id="KAA8527356.1"/>
    </source>
</evidence>
<keyword evidence="2" id="KW-1133">Transmembrane helix</keyword>
<evidence type="ECO:0000256" key="2">
    <source>
        <dbReference type="SAM" id="Phobius"/>
    </source>
</evidence>
<dbReference type="OrthoDB" id="1063472at2759"/>
<protein>
    <submittedName>
        <fullName evidence="3">Uncharacterized protein</fullName>
    </submittedName>
</protein>
<evidence type="ECO:0000313" key="4">
    <source>
        <dbReference type="Proteomes" id="UP000325577"/>
    </source>
</evidence>
<feature type="transmembrane region" description="Helical" evidence="2">
    <location>
        <begin position="195"/>
        <end position="217"/>
    </location>
</feature>
<keyword evidence="4" id="KW-1185">Reference proteome</keyword>
<gene>
    <name evidence="3" type="ORF">F0562_034929</name>
</gene>
<proteinExistence type="predicted"/>
<dbReference type="EMBL" id="CM018045">
    <property type="protein sequence ID" value="KAA8527356.1"/>
    <property type="molecule type" value="Genomic_DNA"/>
</dbReference>